<dbReference type="SUPFAM" id="SSF53335">
    <property type="entry name" value="S-adenosyl-L-methionine-dependent methyltransferases"/>
    <property type="match status" value="1"/>
</dbReference>
<keyword evidence="11" id="KW-0804">Transcription</keyword>
<keyword evidence="5 13" id="KW-0698">rRNA processing</keyword>
<dbReference type="GO" id="GO:0008168">
    <property type="term" value="F:methyltransferase activity"/>
    <property type="evidence" value="ECO:0007669"/>
    <property type="project" value="UniProtKB-KW"/>
</dbReference>
<dbReference type="GO" id="GO:0005730">
    <property type="term" value="C:nucleolus"/>
    <property type="evidence" value="ECO:0007669"/>
    <property type="project" value="UniProtKB-SubCell"/>
</dbReference>
<feature type="compositionally biased region" description="Basic and acidic residues" evidence="14">
    <location>
        <begin position="246"/>
        <end position="265"/>
    </location>
</feature>
<evidence type="ECO:0000256" key="5">
    <source>
        <dbReference type="ARBA" id="ARBA00022552"/>
    </source>
</evidence>
<dbReference type="FunFam" id="1.10.10.2150:FF:000001">
    <property type="entry name" value="Ribosomal RNA-processing protein 8"/>
    <property type="match status" value="1"/>
</dbReference>
<evidence type="ECO:0000313" key="15">
    <source>
        <dbReference type="EMBL" id="KAJ8027886.1"/>
    </source>
</evidence>
<evidence type="ECO:0000256" key="3">
    <source>
        <dbReference type="ARBA" id="ARBA00020203"/>
    </source>
</evidence>
<evidence type="ECO:0000313" key="16">
    <source>
        <dbReference type="Proteomes" id="UP001152320"/>
    </source>
</evidence>
<feature type="region of interest" description="Disordered" evidence="14">
    <location>
        <begin position="358"/>
        <end position="397"/>
    </location>
</feature>
<gene>
    <name evidence="15" type="ORF">HOLleu_29966</name>
</gene>
<feature type="region of interest" description="Disordered" evidence="14">
    <location>
        <begin position="33"/>
        <end position="158"/>
    </location>
</feature>
<keyword evidence="7 13" id="KW-0808">Transferase</keyword>
<evidence type="ECO:0000256" key="13">
    <source>
        <dbReference type="RuleBase" id="RU365074"/>
    </source>
</evidence>
<name>A0A9Q1H0P5_HOLLE</name>
<feature type="compositionally biased region" description="Polar residues" evidence="14">
    <location>
        <begin position="104"/>
        <end position="113"/>
    </location>
</feature>
<keyword evidence="4" id="KW-0678">Repressor</keyword>
<dbReference type="PANTHER" id="PTHR12787:SF0">
    <property type="entry name" value="RIBOSOMAL RNA-PROCESSING PROTEIN 8"/>
    <property type="match status" value="1"/>
</dbReference>
<evidence type="ECO:0000256" key="10">
    <source>
        <dbReference type="ARBA" id="ARBA00023015"/>
    </source>
</evidence>
<evidence type="ECO:0000256" key="14">
    <source>
        <dbReference type="SAM" id="MobiDB-lite"/>
    </source>
</evidence>
<dbReference type="OrthoDB" id="10258825at2759"/>
<dbReference type="PANTHER" id="PTHR12787">
    <property type="entry name" value="RIBOSOMAL RNA-PROCESSING PROTEIN 8"/>
    <property type="match status" value="1"/>
</dbReference>
<dbReference type="EMBL" id="JAIZAY010000015">
    <property type="protein sequence ID" value="KAJ8027886.1"/>
    <property type="molecule type" value="Genomic_DNA"/>
</dbReference>
<evidence type="ECO:0000256" key="4">
    <source>
        <dbReference type="ARBA" id="ARBA00022491"/>
    </source>
</evidence>
<feature type="compositionally biased region" description="Basic and acidic residues" evidence="14">
    <location>
        <begin position="358"/>
        <end position="384"/>
    </location>
</feature>
<evidence type="ECO:0000256" key="8">
    <source>
        <dbReference type="ARBA" id="ARBA00022691"/>
    </source>
</evidence>
<comment type="caution">
    <text evidence="15">The sequence shown here is derived from an EMBL/GenBank/DDBJ whole genome shotgun (WGS) entry which is preliminary data.</text>
</comment>
<evidence type="ECO:0000256" key="7">
    <source>
        <dbReference type="ARBA" id="ARBA00022679"/>
    </source>
</evidence>
<evidence type="ECO:0000256" key="2">
    <source>
        <dbReference type="ARBA" id="ARBA00006301"/>
    </source>
</evidence>
<keyword evidence="6 13" id="KW-0489">Methyltransferase</keyword>
<comment type="function">
    <text evidence="13">Probable methyltransferase required to silence rDNA.</text>
</comment>
<dbReference type="Proteomes" id="UP001152320">
    <property type="component" value="Chromosome 15"/>
</dbReference>
<keyword evidence="8 13" id="KW-0949">S-adenosyl-L-methionine</keyword>
<feature type="compositionally biased region" description="Basic residues" evidence="14">
    <location>
        <begin position="216"/>
        <end position="227"/>
    </location>
</feature>
<dbReference type="EC" id="2.1.1.-" evidence="13"/>
<reference evidence="15" key="1">
    <citation type="submission" date="2021-10" db="EMBL/GenBank/DDBJ databases">
        <title>Tropical sea cucumber genome reveals ecological adaptation and Cuvierian tubules defense mechanism.</title>
        <authorList>
            <person name="Chen T."/>
        </authorList>
    </citation>
    <scope>NUCLEOTIDE SEQUENCE</scope>
    <source>
        <strain evidence="15">Nanhai2018</strain>
        <tissue evidence="15">Muscle</tissue>
    </source>
</reference>
<comment type="subcellular location">
    <subcellularLocation>
        <location evidence="1 13">Nucleus</location>
        <location evidence="1 13">Nucleolus</location>
    </subcellularLocation>
</comment>
<dbReference type="GO" id="GO:0032259">
    <property type="term" value="P:methylation"/>
    <property type="evidence" value="ECO:0007669"/>
    <property type="project" value="UniProtKB-KW"/>
</dbReference>
<organism evidence="15 16">
    <name type="scientific">Holothuria leucospilota</name>
    <name type="common">Black long sea cucumber</name>
    <name type="synonym">Mertensiothuria leucospilota</name>
    <dbReference type="NCBI Taxonomy" id="206669"/>
    <lineage>
        <taxon>Eukaryota</taxon>
        <taxon>Metazoa</taxon>
        <taxon>Echinodermata</taxon>
        <taxon>Eleutherozoa</taxon>
        <taxon>Echinozoa</taxon>
        <taxon>Holothuroidea</taxon>
        <taxon>Aspidochirotacea</taxon>
        <taxon>Aspidochirotida</taxon>
        <taxon>Holothuriidae</taxon>
        <taxon>Holothuria</taxon>
    </lineage>
</organism>
<keyword evidence="10" id="KW-0805">Transcription regulation</keyword>
<feature type="compositionally biased region" description="Basic and acidic residues" evidence="14">
    <location>
        <begin position="70"/>
        <end position="101"/>
    </location>
</feature>
<dbReference type="InterPro" id="IPR029063">
    <property type="entry name" value="SAM-dependent_MTases_sf"/>
</dbReference>
<dbReference type="Gene3D" id="3.40.50.150">
    <property type="entry name" value="Vaccinia Virus protein VP39"/>
    <property type="match status" value="1"/>
</dbReference>
<feature type="region of interest" description="Disordered" evidence="14">
    <location>
        <begin position="211"/>
        <end position="287"/>
    </location>
</feature>
<keyword evidence="12 13" id="KW-0539">Nucleus</keyword>
<evidence type="ECO:0000256" key="1">
    <source>
        <dbReference type="ARBA" id="ARBA00004604"/>
    </source>
</evidence>
<feature type="region of interest" description="Disordered" evidence="14">
    <location>
        <begin position="301"/>
        <end position="342"/>
    </location>
</feature>
<evidence type="ECO:0000256" key="11">
    <source>
        <dbReference type="ARBA" id="ARBA00023163"/>
    </source>
</evidence>
<feature type="compositionally biased region" description="Basic and acidic residues" evidence="14">
    <location>
        <begin position="148"/>
        <end position="158"/>
    </location>
</feature>
<feature type="compositionally biased region" description="Basic residues" evidence="14">
    <location>
        <begin position="136"/>
        <end position="147"/>
    </location>
</feature>
<dbReference type="FunFam" id="3.40.50.150:FF:000068">
    <property type="entry name" value="Ribosomal RNA-processing protein 8"/>
    <property type="match status" value="1"/>
</dbReference>
<dbReference type="Pfam" id="PF05148">
    <property type="entry name" value="Methyltransf_8"/>
    <property type="match status" value="1"/>
</dbReference>
<keyword evidence="16" id="KW-1185">Reference proteome</keyword>
<keyword evidence="9" id="KW-0156">Chromatin regulator</keyword>
<dbReference type="AlphaFoldDB" id="A0A9Q1H0P5"/>
<evidence type="ECO:0000256" key="6">
    <source>
        <dbReference type="ARBA" id="ARBA00022603"/>
    </source>
</evidence>
<dbReference type="GO" id="GO:0005677">
    <property type="term" value="C:chromatin silencing complex"/>
    <property type="evidence" value="ECO:0007669"/>
    <property type="project" value="TreeGrafter"/>
</dbReference>
<accession>A0A9Q1H0P5</accession>
<dbReference type="GO" id="GO:0042149">
    <property type="term" value="P:cellular response to glucose starvation"/>
    <property type="evidence" value="ECO:0007669"/>
    <property type="project" value="TreeGrafter"/>
</dbReference>
<evidence type="ECO:0000256" key="9">
    <source>
        <dbReference type="ARBA" id="ARBA00022853"/>
    </source>
</evidence>
<dbReference type="GO" id="GO:0033553">
    <property type="term" value="C:rDNA heterochromatin"/>
    <property type="evidence" value="ECO:0007669"/>
    <property type="project" value="TreeGrafter"/>
</dbReference>
<comment type="similarity">
    <text evidence="2 13">Belongs to the methyltransferase superfamily. RRP8 family.</text>
</comment>
<dbReference type="GO" id="GO:0006364">
    <property type="term" value="P:rRNA processing"/>
    <property type="evidence" value="ECO:0007669"/>
    <property type="project" value="UniProtKB-UniRule"/>
</dbReference>
<dbReference type="InterPro" id="IPR007823">
    <property type="entry name" value="RRP8"/>
</dbReference>
<protein>
    <recommendedName>
        <fullName evidence="3 13">Ribosomal RNA-processing protein 8</fullName>
        <ecNumber evidence="13">2.1.1.-</ecNumber>
    </recommendedName>
</protein>
<proteinExistence type="inferred from homology"/>
<dbReference type="Gene3D" id="1.10.10.2150">
    <property type="entry name" value="Ribosomal RNA-processing protein 8, N-terminal domain"/>
    <property type="match status" value="1"/>
</dbReference>
<dbReference type="GO" id="GO:0046015">
    <property type="term" value="P:regulation of transcription by glucose"/>
    <property type="evidence" value="ECO:0007669"/>
    <property type="project" value="TreeGrafter"/>
</dbReference>
<dbReference type="GO" id="GO:0000183">
    <property type="term" value="P:rDNA heterochromatin formation"/>
    <property type="evidence" value="ECO:0007669"/>
    <property type="project" value="TreeGrafter"/>
</dbReference>
<evidence type="ECO:0000256" key="12">
    <source>
        <dbReference type="ARBA" id="ARBA00023242"/>
    </source>
</evidence>
<sequence length="612" mass="70010">MDFLDIEGATQWGDGSNEKLHCALFSASLSMKKKKKKKTTTGVNQMSEQKSLEFGGQEPALTIPKKRKGKSCEKQEIGEHGETVEVHPHEAKRKYVEKEEVGGNEQTCFGSHSQKAKRKSIEKEGVLVDGNEQTHFHIHSKKPKKKATGKEGLDVHETSEMKVKRKSFDSFDKKEYNCNSKQFRLTDTVNEDDESGRNLARARSIFREEGQDVECRKRKKRKRKPRNNKFEGWAKKGVSQPSEKVNGVEERSLKVKDDGSMWKETGEEDLPCEKMIGGGTNEDKKEGLKVDSIFEGFVQEKNERIVNERKKRKSGEEDQGSEEQAGDTKTDENLNADFISENEANYRNKAADVIRKKQEKNLPKHEQNFDDKQQHDESKIIYADKKKRRKGKGELGGSAWDKQLRSARFRFINETLYKSSGAEAFKTFKGDRAAFEVYHEGYSQQVQQWPENPVDIIIKYLKKRPQSWIVGDFGCGEAKIAQSVHQKVLSFDIFRANENVTVCNISKVPLRTESLDVAVYCLSLMGSNWPDYLREGNRVLKKGGLLKIAEVASRFKSVDSFVSLLNKLGFTLKGKDLTNKMFYMFDFEKKKSCGQIPDKMASILKPCKYKRR</sequence>
<dbReference type="InterPro" id="IPR042036">
    <property type="entry name" value="RRP8_N"/>
</dbReference>